<gene>
    <name evidence="1" type="ORF">SAMN04487820_111217</name>
</gene>
<proteinExistence type="predicted"/>
<evidence type="ECO:0000313" key="2">
    <source>
        <dbReference type="Proteomes" id="UP000199213"/>
    </source>
</evidence>
<name>A0A1G9EA41_ACTMZ</name>
<sequence>MHTNVPVVLDGYKLQVTEDPMLKMKQDENGNDVAVTDREGVQQYVVMVFGKPRGQDGRPNGRGVEVKVTLETEPGEDITSGATVELINPRLSYWANDNGKHRCGIAYKATGVKLAG</sequence>
<dbReference type="OrthoDB" id="3699359at2"/>
<organism evidence="1 2">
    <name type="scientific">Actinopolyspora mzabensis</name>
    <dbReference type="NCBI Taxonomy" id="995066"/>
    <lineage>
        <taxon>Bacteria</taxon>
        <taxon>Bacillati</taxon>
        <taxon>Actinomycetota</taxon>
        <taxon>Actinomycetes</taxon>
        <taxon>Actinopolysporales</taxon>
        <taxon>Actinopolysporaceae</taxon>
        <taxon>Actinopolyspora</taxon>
    </lineage>
</organism>
<dbReference type="RefSeq" id="WP_092630939.1">
    <property type="nucleotide sequence ID" value="NZ_FNFM01000011.1"/>
</dbReference>
<dbReference type="Proteomes" id="UP000199213">
    <property type="component" value="Unassembled WGS sequence"/>
</dbReference>
<keyword evidence="2" id="KW-1185">Reference proteome</keyword>
<accession>A0A1G9EA41</accession>
<dbReference type="EMBL" id="FNFM01000011">
    <property type="protein sequence ID" value="SDK73013.1"/>
    <property type="molecule type" value="Genomic_DNA"/>
</dbReference>
<reference evidence="2" key="1">
    <citation type="submission" date="2016-10" db="EMBL/GenBank/DDBJ databases">
        <authorList>
            <person name="Varghese N."/>
            <person name="Submissions S."/>
        </authorList>
    </citation>
    <scope>NUCLEOTIDE SEQUENCE [LARGE SCALE GENOMIC DNA]</scope>
    <source>
        <strain evidence="2">DSM 45460</strain>
    </source>
</reference>
<evidence type="ECO:0000313" key="1">
    <source>
        <dbReference type="EMBL" id="SDK73013.1"/>
    </source>
</evidence>
<dbReference type="AlphaFoldDB" id="A0A1G9EA41"/>
<protein>
    <submittedName>
        <fullName evidence="1">Uncharacterized protein</fullName>
    </submittedName>
</protein>